<name>A0A749BWA7_SALER</name>
<sequence>MINQPVTLTVTLNVPSDFTGRILLYLEKGQLNNNLILRDNDIVSTLAGFSELLIRDGTDARHLTGE</sequence>
<organism evidence="1">
    <name type="scientific">Salmonella enterica</name>
    <name type="common">Salmonella choleraesuis</name>
    <dbReference type="NCBI Taxonomy" id="28901"/>
    <lineage>
        <taxon>Bacteria</taxon>
        <taxon>Pseudomonadati</taxon>
        <taxon>Pseudomonadota</taxon>
        <taxon>Gammaproteobacteria</taxon>
        <taxon>Enterobacterales</taxon>
        <taxon>Enterobacteriaceae</taxon>
        <taxon>Salmonella</taxon>
    </lineage>
</organism>
<dbReference type="AlphaFoldDB" id="A0A749BWA7"/>
<evidence type="ECO:0000313" key="1">
    <source>
        <dbReference type="EMBL" id="HAF5504432.1"/>
    </source>
</evidence>
<comment type="caution">
    <text evidence="1">The sequence shown here is derived from an EMBL/GenBank/DDBJ whole genome shotgun (WGS) entry which is preliminary data.</text>
</comment>
<proteinExistence type="predicted"/>
<reference evidence="1" key="1">
    <citation type="journal article" date="2018" name="Genome Biol.">
        <title>SKESA: strategic k-mer extension for scrupulous assemblies.</title>
        <authorList>
            <person name="Souvorov A."/>
            <person name="Agarwala R."/>
            <person name="Lipman D.J."/>
        </authorList>
    </citation>
    <scope>NUCLEOTIDE SEQUENCE</scope>
    <source>
        <strain evidence="1">MA.GW_S01999-08</strain>
    </source>
</reference>
<gene>
    <name evidence="1" type="ORF">G8C29_001971</name>
</gene>
<accession>A0A749BWA7</accession>
<dbReference type="EMBL" id="DAAVNH010000002">
    <property type="protein sequence ID" value="HAF5504432.1"/>
    <property type="molecule type" value="Genomic_DNA"/>
</dbReference>
<reference evidence="1" key="2">
    <citation type="submission" date="2020-02" db="EMBL/GenBank/DDBJ databases">
        <authorList>
            <consortium name="NCBI Pathogen Detection Project"/>
        </authorList>
    </citation>
    <scope>NUCLEOTIDE SEQUENCE</scope>
    <source>
        <strain evidence="1">MA.GW_S01999-08</strain>
    </source>
</reference>
<protein>
    <submittedName>
        <fullName evidence="1">Uncharacterized protein</fullName>
    </submittedName>
</protein>